<comment type="caution">
    <text evidence="1">The sequence shown here is derived from an EMBL/GenBank/DDBJ whole genome shotgun (WGS) entry which is preliminary data.</text>
</comment>
<feature type="non-terminal residue" evidence="1">
    <location>
        <position position="1"/>
    </location>
</feature>
<keyword evidence="2" id="KW-1185">Reference proteome</keyword>
<dbReference type="AlphaFoldDB" id="A0A392TV98"/>
<evidence type="ECO:0000313" key="2">
    <source>
        <dbReference type="Proteomes" id="UP000265520"/>
    </source>
</evidence>
<dbReference type="Proteomes" id="UP000265520">
    <property type="component" value="Unassembled WGS sequence"/>
</dbReference>
<evidence type="ECO:0000313" key="1">
    <source>
        <dbReference type="EMBL" id="MCI64210.1"/>
    </source>
</evidence>
<proteinExistence type="predicted"/>
<evidence type="ECO:0008006" key="3">
    <source>
        <dbReference type="Google" id="ProtNLM"/>
    </source>
</evidence>
<dbReference type="EMBL" id="LXQA010651113">
    <property type="protein sequence ID" value="MCI64210.1"/>
    <property type="molecule type" value="Genomic_DNA"/>
</dbReference>
<protein>
    <recommendedName>
        <fullName evidence="3">Retrotransposon gag domain-containing protein</fullName>
    </recommendedName>
</protein>
<sequence>SLQRDLYAHLQESLTVTEYFTKLKGRWEELELSRPIPNCTCPLPCACEAMRNAKRYKEPCVTARM</sequence>
<accession>A0A392TV98</accession>
<organism evidence="1 2">
    <name type="scientific">Trifolium medium</name>
    <dbReference type="NCBI Taxonomy" id="97028"/>
    <lineage>
        <taxon>Eukaryota</taxon>
        <taxon>Viridiplantae</taxon>
        <taxon>Streptophyta</taxon>
        <taxon>Embryophyta</taxon>
        <taxon>Tracheophyta</taxon>
        <taxon>Spermatophyta</taxon>
        <taxon>Magnoliopsida</taxon>
        <taxon>eudicotyledons</taxon>
        <taxon>Gunneridae</taxon>
        <taxon>Pentapetalae</taxon>
        <taxon>rosids</taxon>
        <taxon>fabids</taxon>
        <taxon>Fabales</taxon>
        <taxon>Fabaceae</taxon>
        <taxon>Papilionoideae</taxon>
        <taxon>50 kb inversion clade</taxon>
        <taxon>NPAAA clade</taxon>
        <taxon>Hologalegina</taxon>
        <taxon>IRL clade</taxon>
        <taxon>Trifolieae</taxon>
        <taxon>Trifolium</taxon>
    </lineage>
</organism>
<reference evidence="1 2" key="1">
    <citation type="journal article" date="2018" name="Front. Plant Sci.">
        <title>Red Clover (Trifolium pratense) and Zigzag Clover (T. medium) - A Picture of Genomic Similarities and Differences.</title>
        <authorList>
            <person name="Dluhosova J."/>
            <person name="Istvanek J."/>
            <person name="Nedelnik J."/>
            <person name="Repkova J."/>
        </authorList>
    </citation>
    <scope>NUCLEOTIDE SEQUENCE [LARGE SCALE GENOMIC DNA]</scope>
    <source>
        <strain evidence="2">cv. 10/8</strain>
        <tissue evidence="1">Leaf</tissue>
    </source>
</reference>
<name>A0A392TV98_9FABA</name>